<organism evidence="2 3">
    <name type="scientific">Paraburkholderia phenoliruptrix</name>
    <dbReference type="NCBI Taxonomy" id="252970"/>
    <lineage>
        <taxon>Bacteria</taxon>
        <taxon>Pseudomonadati</taxon>
        <taxon>Pseudomonadota</taxon>
        <taxon>Betaproteobacteria</taxon>
        <taxon>Burkholderiales</taxon>
        <taxon>Burkholderiaceae</taxon>
        <taxon>Paraburkholderia</taxon>
    </lineage>
</organism>
<protein>
    <recommendedName>
        <fullName evidence="4">Zinc ribbon domain-containing protein</fullName>
    </recommendedName>
</protein>
<sequence>MNTDQANISDCESCGAPLTDPAMPCPSCRARRVPSYGAMVPTLTVRLNDSRAVTTHRVPARRVWNPSHALTNPYASTEAPVVVQSAYQRLREPVAFAASALVVASAVYVGFIHHGDSELEGEPVAVSGAIRQQHVAPPVAAVERAPAMASVQSAAVAPAPRAETASTPPTALAAAQPPIAAALPPTSASRLPARRAAPAVSAVSSAVPIASGVAIASAQAKRNPGAMPLLTAEEKARVDLSRHLRAARASLQNNNLSATKVRIAAAMSVQPQSREAQSLRAAVTTREQQRDALLNLARGCNTIARWDCVSRNAGSALEIDSSSREARRLVTLAMQETALATVQTAAPEPEPAPDTRDVNAHH</sequence>
<gene>
    <name evidence="2" type="ORF">LMG22037_03849</name>
</gene>
<name>A0A6J5BKD0_9BURK</name>
<evidence type="ECO:0008006" key="4">
    <source>
        <dbReference type="Google" id="ProtNLM"/>
    </source>
</evidence>
<dbReference type="Proteomes" id="UP000494249">
    <property type="component" value="Unassembled WGS sequence"/>
</dbReference>
<feature type="region of interest" description="Disordered" evidence="1">
    <location>
        <begin position="342"/>
        <end position="362"/>
    </location>
</feature>
<feature type="compositionally biased region" description="Basic and acidic residues" evidence="1">
    <location>
        <begin position="353"/>
        <end position="362"/>
    </location>
</feature>
<evidence type="ECO:0000313" key="2">
    <source>
        <dbReference type="EMBL" id="CAB3707299.1"/>
    </source>
</evidence>
<accession>A0A6J5BKD0</accession>
<evidence type="ECO:0000256" key="1">
    <source>
        <dbReference type="SAM" id="MobiDB-lite"/>
    </source>
</evidence>
<proteinExistence type="predicted"/>
<evidence type="ECO:0000313" key="3">
    <source>
        <dbReference type="Proteomes" id="UP000494249"/>
    </source>
</evidence>
<reference evidence="2 3" key="1">
    <citation type="submission" date="2020-04" db="EMBL/GenBank/DDBJ databases">
        <authorList>
            <person name="De Canck E."/>
        </authorList>
    </citation>
    <scope>NUCLEOTIDE SEQUENCE [LARGE SCALE GENOMIC DNA]</scope>
    <source>
        <strain evidence="2 3">LMG 22037</strain>
    </source>
</reference>
<dbReference type="EMBL" id="CADIKB010000019">
    <property type="protein sequence ID" value="CAB3707299.1"/>
    <property type="molecule type" value="Genomic_DNA"/>
</dbReference>
<dbReference type="AlphaFoldDB" id="A0A6J5BKD0"/>